<sequence>MGDLGSTEPNQALERNGEESKGPEEWKTALELKEITRR</sequence>
<evidence type="ECO:0000313" key="2">
    <source>
        <dbReference type="EMBL" id="GKU88940.1"/>
    </source>
</evidence>
<keyword evidence="3" id="KW-1185">Reference proteome</keyword>
<dbReference type="AlphaFoldDB" id="A0AAV5HQH1"/>
<accession>A0AAV5HQH1</accession>
<comment type="caution">
    <text evidence="2">The sequence shown here is derived from an EMBL/GenBank/DDBJ whole genome shotgun (WGS) entry which is preliminary data.</text>
</comment>
<gene>
    <name evidence="2" type="ORF">SLEP1_g3147</name>
</gene>
<name>A0AAV5HQH1_9ROSI</name>
<reference evidence="2 3" key="1">
    <citation type="journal article" date="2021" name="Commun. Biol.">
        <title>The genome of Shorea leprosula (Dipterocarpaceae) highlights the ecological relevance of drought in aseasonal tropical rainforests.</title>
        <authorList>
            <person name="Ng K.K.S."/>
            <person name="Kobayashi M.J."/>
            <person name="Fawcett J.A."/>
            <person name="Hatakeyama M."/>
            <person name="Paape T."/>
            <person name="Ng C.H."/>
            <person name="Ang C.C."/>
            <person name="Tnah L.H."/>
            <person name="Lee C.T."/>
            <person name="Nishiyama T."/>
            <person name="Sese J."/>
            <person name="O'Brien M.J."/>
            <person name="Copetti D."/>
            <person name="Mohd Noor M.I."/>
            <person name="Ong R.C."/>
            <person name="Putra M."/>
            <person name="Sireger I.Z."/>
            <person name="Indrioko S."/>
            <person name="Kosugi Y."/>
            <person name="Izuno A."/>
            <person name="Isagi Y."/>
            <person name="Lee S.L."/>
            <person name="Shimizu K.K."/>
        </authorList>
    </citation>
    <scope>NUCLEOTIDE SEQUENCE [LARGE SCALE GENOMIC DNA]</scope>
    <source>
        <strain evidence="2">214</strain>
    </source>
</reference>
<proteinExistence type="predicted"/>
<dbReference type="Proteomes" id="UP001054252">
    <property type="component" value="Unassembled WGS sequence"/>
</dbReference>
<protein>
    <submittedName>
        <fullName evidence="2">Uncharacterized protein</fullName>
    </submittedName>
</protein>
<evidence type="ECO:0000256" key="1">
    <source>
        <dbReference type="SAM" id="MobiDB-lite"/>
    </source>
</evidence>
<organism evidence="2 3">
    <name type="scientific">Rubroshorea leprosula</name>
    <dbReference type="NCBI Taxonomy" id="152421"/>
    <lineage>
        <taxon>Eukaryota</taxon>
        <taxon>Viridiplantae</taxon>
        <taxon>Streptophyta</taxon>
        <taxon>Embryophyta</taxon>
        <taxon>Tracheophyta</taxon>
        <taxon>Spermatophyta</taxon>
        <taxon>Magnoliopsida</taxon>
        <taxon>eudicotyledons</taxon>
        <taxon>Gunneridae</taxon>
        <taxon>Pentapetalae</taxon>
        <taxon>rosids</taxon>
        <taxon>malvids</taxon>
        <taxon>Malvales</taxon>
        <taxon>Dipterocarpaceae</taxon>
        <taxon>Rubroshorea</taxon>
    </lineage>
</organism>
<feature type="compositionally biased region" description="Basic and acidic residues" evidence="1">
    <location>
        <begin position="15"/>
        <end position="38"/>
    </location>
</feature>
<feature type="region of interest" description="Disordered" evidence="1">
    <location>
        <begin position="1"/>
        <end position="38"/>
    </location>
</feature>
<evidence type="ECO:0000313" key="3">
    <source>
        <dbReference type="Proteomes" id="UP001054252"/>
    </source>
</evidence>
<dbReference type="EMBL" id="BPVZ01000003">
    <property type="protein sequence ID" value="GKU88940.1"/>
    <property type="molecule type" value="Genomic_DNA"/>
</dbReference>